<name>A0A1V1VA03_PHODP</name>
<dbReference type="EMBL" id="CP061854">
    <property type="protein sequence ID" value="QOD55863.1"/>
    <property type="molecule type" value="Genomic_DNA"/>
</dbReference>
<keyword evidence="2" id="KW-0966">Cell projection</keyword>
<gene>
    <name evidence="2" type="ORF">IC627_11265</name>
    <name evidence="1" type="ORF">PDPUS_1_00894</name>
</gene>
<dbReference type="AlphaFoldDB" id="A0A1V1VA03"/>
<evidence type="ECO:0000313" key="3">
    <source>
        <dbReference type="Proteomes" id="UP000218676"/>
    </source>
</evidence>
<sequence length="62" mass="6792">MNLLMTGLIGYALKEVVVPLITGENDESDNSKQQVSDKEVDNALFESNDLVKLVSNIIDIVV</sequence>
<accession>A0A1V1VA03</accession>
<reference evidence="1" key="1">
    <citation type="journal article" date="2017" name="Genome Announc.">
        <title>Whole-Genome Sequence of Photobacterium damselae subsp. piscicida Strain 91-197, Isolated from Hybrid Striped Bass (Morone sp.) in the United States.</title>
        <authorList>
            <person name="Teru Y."/>
            <person name="Hikima J."/>
            <person name="Kono T."/>
            <person name="Sakai M."/>
            <person name="Takano T."/>
            <person name="Hawke J.P."/>
            <person name="Takeyama H."/>
            <person name="Aoki T."/>
        </authorList>
    </citation>
    <scope>NUCLEOTIDE SEQUENCE</scope>
    <source>
        <strain evidence="1">91-197</strain>
    </source>
</reference>
<proteinExistence type="predicted"/>
<keyword evidence="2" id="KW-0969">Cilium</keyword>
<reference evidence="2 4" key="3">
    <citation type="submission" date="2020-09" db="EMBL/GenBank/DDBJ databases">
        <title>Complete, closed and curated genome sequences of Photobacterium damselae subsp. piscicida isolates from Australia indicate localised evolution and additional plasmid-borne pathogenicity mechanisms.</title>
        <authorList>
            <person name="Baseggio L."/>
            <person name="Silayeva O."/>
            <person name="Buller N."/>
            <person name="Landos M."/>
            <person name="Engelstaedter J."/>
            <person name="Barnes A.C."/>
        </authorList>
    </citation>
    <scope>NUCLEOTIDE SEQUENCE [LARGE SCALE GENOMIC DNA]</scope>
    <source>
        <strain evidence="2 4">AS-16-0540-1</strain>
    </source>
</reference>
<dbReference type="EMBL" id="AP018045">
    <property type="protein sequence ID" value="BAX52268.1"/>
    <property type="molecule type" value="Genomic_DNA"/>
</dbReference>
<reference evidence="3" key="2">
    <citation type="submission" date="2017-05" db="EMBL/GenBank/DDBJ databases">
        <title>Whole genome sequence of fish pathogenic bacteria, Photobacterium damselae subsp. piscicida, strain 91-197, isolated from hybrid striped bass (Morone sp.) in USA.</title>
        <authorList>
            <person name="Teru Y."/>
            <person name="Hikima J."/>
            <person name="Kono T."/>
            <person name="Sakai M."/>
            <person name="Takano T."/>
            <person name="Hawke J.P."/>
            <person name="Takeyama H."/>
            <person name="Aoki T."/>
        </authorList>
    </citation>
    <scope>NUCLEOTIDE SEQUENCE [LARGE SCALE GENOMIC DNA]</scope>
    <source>
        <strain evidence="3">91-197</strain>
    </source>
</reference>
<dbReference type="Proteomes" id="UP000218676">
    <property type="component" value="Chromosome 1"/>
</dbReference>
<dbReference type="RefSeq" id="WP_065170140.1">
    <property type="nucleotide sequence ID" value="NZ_AP018045.1"/>
</dbReference>
<organism evidence="2 4">
    <name type="scientific">Photobacterium damsela subsp. piscicida</name>
    <name type="common">Pasteurella piscicida</name>
    <dbReference type="NCBI Taxonomy" id="38294"/>
    <lineage>
        <taxon>Bacteria</taxon>
        <taxon>Pseudomonadati</taxon>
        <taxon>Pseudomonadota</taxon>
        <taxon>Gammaproteobacteria</taxon>
        <taxon>Vibrionales</taxon>
        <taxon>Vibrionaceae</taxon>
        <taxon>Photobacterium</taxon>
    </lineage>
</organism>
<protein>
    <submittedName>
        <fullName evidence="2">Flagellar hook protein</fullName>
    </submittedName>
</protein>
<evidence type="ECO:0000313" key="4">
    <source>
        <dbReference type="Proteomes" id="UP000516656"/>
    </source>
</evidence>
<keyword evidence="2" id="KW-0282">Flagellum</keyword>
<evidence type="ECO:0000313" key="1">
    <source>
        <dbReference type="EMBL" id="BAX52268.1"/>
    </source>
</evidence>
<evidence type="ECO:0000313" key="2">
    <source>
        <dbReference type="EMBL" id="QOD55863.1"/>
    </source>
</evidence>
<dbReference type="Proteomes" id="UP000516656">
    <property type="component" value="Chromosome 1"/>
</dbReference>